<proteinExistence type="predicted"/>
<dbReference type="EMBL" id="JDRS01000001">
    <property type="protein sequence ID" value="KDS94508.1"/>
    <property type="molecule type" value="Genomic_DNA"/>
</dbReference>
<dbReference type="Proteomes" id="UP000030182">
    <property type="component" value="Unassembled WGS sequence"/>
</dbReference>
<feature type="compositionally biased region" description="Basic and acidic residues" evidence="1">
    <location>
        <begin position="50"/>
        <end position="71"/>
    </location>
</feature>
<feature type="region of interest" description="Disordered" evidence="1">
    <location>
        <begin position="33"/>
        <end position="71"/>
    </location>
</feature>
<organism evidence="2 3">
    <name type="scientific">Dermabacter hominis 1368</name>
    <dbReference type="NCBI Taxonomy" id="1450519"/>
    <lineage>
        <taxon>Bacteria</taxon>
        <taxon>Bacillati</taxon>
        <taxon>Actinomycetota</taxon>
        <taxon>Actinomycetes</taxon>
        <taxon>Micrococcales</taxon>
        <taxon>Dermabacteraceae</taxon>
        <taxon>Dermabacter</taxon>
    </lineage>
</organism>
<protein>
    <submittedName>
        <fullName evidence="2">Uncharacterized protein</fullName>
    </submittedName>
</protein>
<evidence type="ECO:0000256" key="1">
    <source>
        <dbReference type="SAM" id="MobiDB-lite"/>
    </source>
</evidence>
<evidence type="ECO:0000313" key="2">
    <source>
        <dbReference type="EMBL" id="KDS94508.1"/>
    </source>
</evidence>
<evidence type="ECO:0000313" key="3">
    <source>
        <dbReference type="Proteomes" id="UP000030182"/>
    </source>
</evidence>
<reference evidence="2 3" key="1">
    <citation type="submission" date="2014-01" db="EMBL/GenBank/DDBJ databases">
        <title>Draft genome sequence of the multidrug-resistant clinical isolate Dermabacter hominis 1368.</title>
        <authorList>
            <person name="Albersmeier A."/>
            <person name="Bomholt C."/>
            <person name="Glaub A."/>
            <person name="Ruckert C."/>
            <person name="Soriano F."/>
            <person name="Fernandez-Natal I."/>
            <person name="Tauch A."/>
        </authorList>
    </citation>
    <scope>NUCLEOTIDE SEQUENCE [LARGE SCALE GENOMIC DNA]</scope>
    <source>
        <strain evidence="2 3">1368</strain>
    </source>
</reference>
<accession>A0ABR4SMR5</accession>
<gene>
    <name evidence="2" type="ORF">DHOM_00285</name>
</gene>
<comment type="caution">
    <text evidence="2">The sequence shown here is derived from an EMBL/GenBank/DDBJ whole genome shotgun (WGS) entry which is preliminary data.</text>
</comment>
<keyword evidence="3" id="KW-1185">Reference proteome</keyword>
<sequence length="71" mass="7812">MSRPLEDYALLSDTHTAALVCRQGSFDWGVGGVPHLQQTKGRGKLPKQKAKPEQKTVAEQKADEVPDRTPL</sequence>
<name>A0ABR4SMR5_9MICO</name>